<dbReference type="RefSeq" id="WP_289269004.1">
    <property type="nucleotide sequence ID" value="NZ_OX365700.1"/>
</dbReference>
<keyword evidence="1" id="KW-0812">Transmembrane</keyword>
<name>A0AA86T544_9BACT</name>
<dbReference type="KEGG" id="nti:DNFV4_02694"/>
<keyword evidence="3" id="KW-1185">Reference proteome</keyword>
<feature type="transmembrane region" description="Helical" evidence="1">
    <location>
        <begin position="20"/>
        <end position="40"/>
    </location>
</feature>
<accession>A0AA86T544</accession>
<keyword evidence="1" id="KW-0472">Membrane</keyword>
<gene>
    <name evidence="2" type="ORF">DNFV4_02694</name>
</gene>
<sequence>MTIFTTRWRERLKWGEATVLLALLTALLVLGLSYFVGTYYQHEVKDYQPFDSERELQLQQANPEKR</sequence>
<dbReference type="AlphaFoldDB" id="A0AA86T544"/>
<reference evidence="2" key="1">
    <citation type="submission" date="2022-10" db="EMBL/GenBank/DDBJ databases">
        <authorList>
            <person name="Koch H."/>
        </authorList>
    </citation>
    <scope>NUCLEOTIDE SEQUENCE</scope>
    <source>
        <strain evidence="2">DNF</strain>
    </source>
</reference>
<dbReference type="EMBL" id="OX365700">
    <property type="protein sequence ID" value="CAI4032265.1"/>
    <property type="molecule type" value="Genomic_DNA"/>
</dbReference>
<protein>
    <submittedName>
        <fullName evidence="2">Uncharacterized protein</fullName>
    </submittedName>
</protein>
<evidence type="ECO:0000256" key="1">
    <source>
        <dbReference type="SAM" id="Phobius"/>
    </source>
</evidence>
<proteinExistence type="predicted"/>
<dbReference type="Proteomes" id="UP001179121">
    <property type="component" value="Chromosome"/>
</dbReference>
<evidence type="ECO:0000313" key="2">
    <source>
        <dbReference type="EMBL" id="CAI4032265.1"/>
    </source>
</evidence>
<keyword evidence="1" id="KW-1133">Transmembrane helix</keyword>
<evidence type="ECO:0000313" key="3">
    <source>
        <dbReference type="Proteomes" id="UP001179121"/>
    </source>
</evidence>
<organism evidence="2 3">
    <name type="scientific">Nitrospira tepida</name>
    <dbReference type="NCBI Taxonomy" id="2973512"/>
    <lineage>
        <taxon>Bacteria</taxon>
        <taxon>Pseudomonadati</taxon>
        <taxon>Nitrospirota</taxon>
        <taxon>Nitrospiria</taxon>
        <taxon>Nitrospirales</taxon>
        <taxon>Nitrospiraceae</taxon>
        <taxon>Nitrospira</taxon>
    </lineage>
</organism>